<accession>A0A562YET4</accession>
<dbReference type="RefSeq" id="WP_133355560.1">
    <property type="nucleotide sequence ID" value="NZ_SMZJ02000004.1"/>
</dbReference>
<dbReference type="InterPro" id="IPR013078">
    <property type="entry name" value="His_Pase_superF_clade-1"/>
</dbReference>
<comment type="caution">
    <text evidence="2">The sequence shown here is derived from an EMBL/GenBank/DDBJ whole genome shotgun (WGS) entry which is preliminary data.</text>
</comment>
<dbReference type="Proteomes" id="UP000295814">
    <property type="component" value="Unassembled WGS sequence"/>
</dbReference>
<dbReference type="SUPFAM" id="SSF53254">
    <property type="entry name" value="Phosphoglycerate mutase-like"/>
    <property type="match status" value="1"/>
</dbReference>
<reference evidence="2 3" key="1">
    <citation type="submission" date="2019-07" db="EMBL/GenBank/DDBJ databases">
        <title>Seonamhaeicola sp. W255 draft genome.</title>
        <authorList>
            <person name="Zhang X.-Y."/>
            <person name="Zhang R."/>
            <person name="Zhong Y.-L."/>
            <person name="Du Z.-J."/>
        </authorList>
    </citation>
    <scope>NUCLEOTIDE SEQUENCE [LARGE SCALE GENOMIC DNA]</scope>
    <source>
        <strain evidence="2 3">W255</strain>
    </source>
</reference>
<dbReference type="PANTHER" id="PTHR47623">
    <property type="entry name" value="OS09G0287300 PROTEIN"/>
    <property type="match status" value="1"/>
</dbReference>
<gene>
    <name evidence="2" type="ORF">E1J38_008230</name>
</gene>
<evidence type="ECO:0000313" key="2">
    <source>
        <dbReference type="EMBL" id="TWO32843.1"/>
    </source>
</evidence>
<dbReference type="OrthoDB" id="9810154at2"/>
<sequence>MRKLTLIRHAKSSWEHDVVDHERPLNTRGFKDAALVSKNLSKKYDLKFDKILSSDAVRARTTANIFMDHLGIDEEHINLSYKLYDFAGRDLFEVIKECDNNINSLLIFGHNHAITAFVNTYGDVHIDNVPTSGVVSIEFDIIDWNELKKGKTVLTLFPRDLKE</sequence>
<protein>
    <submittedName>
        <fullName evidence="2">Histidine phosphatase family protein</fullName>
    </submittedName>
</protein>
<dbReference type="CDD" id="cd07040">
    <property type="entry name" value="HP"/>
    <property type="match status" value="1"/>
</dbReference>
<dbReference type="AlphaFoldDB" id="A0A562YET4"/>
<evidence type="ECO:0000256" key="1">
    <source>
        <dbReference type="PIRSR" id="PIRSR613078-2"/>
    </source>
</evidence>
<proteinExistence type="predicted"/>
<dbReference type="Pfam" id="PF00300">
    <property type="entry name" value="His_Phos_1"/>
    <property type="match status" value="1"/>
</dbReference>
<evidence type="ECO:0000313" key="3">
    <source>
        <dbReference type="Proteomes" id="UP000295814"/>
    </source>
</evidence>
<dbReference type="SMART" id="SM00855">
    <property type="entry name" value="PGAM"/>
    <property type="match status" value="1"/>
</dbReference>
<keyword evidence="3" id="KW-1185">Reference proteome</keyword>
<dbReference type="Gene3D" id="3.40.50.1240">
    <property type="entry name" value="Phosphoglycerate mutase-like"/>
    <property type="match status" value="1"/>
</dbReference>
<organism evidence="2 3">
    <name type="scientific">Seonamhaeicola sediminis</name>
    <dbReference type="NCBI Taxonomy" id="2528206"/>
    <lineage>
        <taxon>Bacteria</taxon>
        <taxon>Pseudomonadati</taxon>
        <taxon>Bacteroidota</taxon>
        <taxon>Flavobacteriia</taxon>
        <taxon>Flavobacteriales</taxon>
        <taxon>Flavobacteriaceae</taxon>
    </lineage>
</organism>
<feature type="binding site" evidence="1">
    <location>
        <position position="58"/>
    </location>
    <ligand>
        <name>substrate</name>
    </ligand>
</feature>
<name>A0A562YET4_9FLAO</name>
<dbReference type="PANTHER" id="PTHR47623:SF1">
    <property type="entry name" value="OS09G0287300 PROTEIN"/>
    <property type="match status" value="1"/>
</dbReference>
<dbReference type="InterPro" id="IPR029033">
    <property type="entry name" value="His_PPase_superfam"/>
</dbReference>
<dbReference type="EMBL" id="SMZJ02000004">
    <property type="protein sequence ID" value="TWO32843.1"/>
    <property type="molecule type" value="Genomic_DNA"/>
</dbReference>